<organism evidence="1">
    <name type="scientific">Geladintestivirus 3</name>
    <dbReference type="NCBI Taxonomy" id="3233135"/>
    <lineage>
        <taxon>Viruses</taxon>
        <taxon>Duplodnaviria</taxon>
        <taxon>Heunggongvirae</taxon>
        <taxon>Uroviricota</taxon>
        <taxon>Caudoviricetes</taxon>
        <taxon>Crassvirales</taxon>
    </lineage>
</organism>
<dbReference type="EMBL" id="PP965493">
    <property type="protein sequence ID" value="XCN99938.1"/>
    <property type="molecule type" value="Genomic_DNA"/>
</dbReference>
<evidence type="ECO:0000313" key="1">
    <source>
        <dbReference type="EMBL" id="XCN99938.1"/>
    </source>
</evidence>
<proteinExistence type="predicted"/>
<accession>A0AAU8MIX3</accession>
<name>A0AAU8MIX3_9CAUD</name>
<reference evidence="1" key="1">
    <citation type="submission" date="2024-06" db="EMBL/GenBank/DDBJ databases">
        <title>Intestivirid acquisition increases across infancy in a wild primate population.</title>
        <authorList>
            <person name="Schneider-Creas I.A."/>
            <person name="Moya I.L."/>
            <person name="Chiou K.L."/>
            <person name="Baniel A."/>
            <person name="Azanaw Haile A."/>
            <person name="Kebede F."/>
            <person name="Abebe B."/>
            <person name="Snyder-Mackler N."/>
            <person name="Varsani A."/>
        </authorList>
    </citation>
    <scope>NUCLEOTIDE SEQUENCE</scope>
    <source>
        <strain evidence="1">Int_RNL_2017_0019_DDA</strain>
    </source>
</reference>
<protein>
    <submittedName>
        <fullName evidence="1">Uncharacterized protein</fullName>
    </submittedName>
</protein>
<sequence>MCNKYFFTSSRVKERAEGYIFISTSKDEDYARKLAKSRFTSYGYKGKVIRIYPHSAVKLGVI</sequence>